<gene>
    <name evidence="2" type="ORF">D9758_015884</name>
</gene>
<comment type="caution">
    <text evidence="2">The sequence shown here is derived from an EMBL/GenBank/DDBJ whole genome shotgun (WGS) entry which is preliminary data.</text>
</comment>
<reference evidence="2 3" key="1">
    <citation type="journal article" date="2020" name="ISME J.">
        <title>Uncovering the hidden diversity of litter-decomposition mechanisms in mushroom-forming fungi.</title>
        <authorList>
            <person name="Floudas D."/>
            <person name="Bentzer J."/>
            <person name="Ahren D."/>
            <person name="Johansson T."/>
            <person name="Persson P."/>
            <person name="Tunlid A."/>
        </authorList>
    </citation>
    <scope>NUCLEOTIDE SEQUENCE [LARGE SCALE GENOMIC DNA]</scope>
    <source>
        <strain evidence="2 3">CBS 291.85</strain>
    </source>
</reference>
<sequence>MGLFSTSYVWAIVTRMFSGRLTEDSSASVEVLFDSLTSSELEALMQDIPVRTQGRLHVNYVIKCSDFEGRSASLISILSRFATQRWLTISSLNDIELVEVLLALNPSVDSSSFSVFGRGEIVDAILRLFFGSSISIKVHLDNNQKFDRRMETRRQNRIDWATQFFSKFDEDKDHWPQAIPIPSDKGFLAYLCKECLSHLSKGKLPPLSIANVFRGELPTDLLDLQPPITWAEEMACALYLMNVHVEEPTIFKPNSDKLHPNFYDHFFKPGAKFVVQFCTHYFKYPKDTGLAVIERLLLLPTRHEDMHSFYDNLFSNLNPPSPLKQPLSPSPNPPSSPYHSSATLSGSEPADLTAKSNADADNITVRPSTPILAFKPAVIRKKNKTSSA</sequence>
<evidence type="ECO:0000256" key="1">
    <source>
        <dbReference type="SAM" id="MobiDB-lite"/>
    </source>
</evidence>
<proteinExistence type="predicted"/>
<evidence type="ECO:0000313" key="2">
    <source>
        <dbReference type="EMBL" id="KAF5343867.1"/>
    </source>
</evidence>
<protein>
    <submittedName>
        <fullName evidence="2">Uncharacterized protein</fullName>
    </submittedName>
</protein>
<feature type="compositionally biased region" description="Pro residues" evidence="1">
    <location>
        <begin position="320"/>
        <end position="336"/>
    </location>
</feature>
<evidence type="ECO:0000313" key="3">
    <source>
        <dbReference type="Proteomes" id="UP000559256"/>
    </source>
</evidence>
<organism evidence="2 3">
    <name type="scientific">Tetrapyrgos nigripes</name>
    <dbReference type="NCBI Taxonomy" id="182062"/>
    <lineage>
        <taxon>Eukaryota</taxon>
        <taxon>Fungi</taxon>
        <taxon>Dikarya</taxon>
        <taxon>Basidiomycota</taxon>
        <taxon>Agaricomycotina</taxon>
        <taxon>Agaricomycetes</taxon>
        <taxon>Agaricomycetidae</taxon>
        <taxon>Agaricales</taxon>
        <taxon>Marasmiineae</taxon>
        <taxon>Marasmiaceae</taxon>
        <taxon>Tetrapyrgos</taxon>
    </lineage>
</organism>
<feature type="region of interest" description="Disordered" evidence="1">
    <location>
        <begin position="320"/>
        <end position="362"/>
    </location>
</feature>
<name>A0A8H5CNG5_9AGAR</name>
<accession>A0A8H5CNG5</accession>
<dbReference type="Proteomes" id="UP000559256">
    <property type="component" value="Unassembled WGS sequence"/>
</dbReference>
<keyword evidence="3" id="KW-1185">Reference proteome</keyword>
<dbReference type="AlphaFoldDB" id="A0A8H5CNG5"/>
<dbReference type="EMBL" id="JAACJM010000132">
    <property type="protein sequence ID" value="KAF5343867.1"/>
    <property type="molecule type" value="Genomic_DNA"/>
</dbReference>